<comment type="similarity">
    <text evidence="3">Belongs to the multi antimicrobial extrusion (MATE) (TC 2.A.66.1) family.</text>
</comment>
<dbReference type="GO" id="GO:0015297">
    <property type="term" value="F:antiporter activity"/>
    <property type="evidence" value="ECO:0007669"/>
    <property type="project" value="UniProtKB-KW"/>
</dbReference>
<comment type="subcellular location">
    <subcellularLocation>
        <location evidence="2">Cell membrane</location>
        <topology evidence="2">Multi-pass membrane protein</topology>
    </subcellularLocation>
</comment>
<keyword evidence="9 13" id="KW-1133">Transmembrane helix</keyword>
<feature type="transmembrane region" description="Helical" evidence="13">
    <location>
        <begin position="49"/>
        <end position="73"/>
    </location>
</feature>
<dbReference type="GO" id="GO:0006811">
    <property type="term" value="P:monoatomic ion transport"/>
    <property type="evidence" value="ECO:0007669"/>
    <property type="project" value="UniProtKB-KW"/>
</dbReference>
<dbReference type="InterPro" id="IPR002528">
    <property type="entry name" value="MATE_fam"/>
</dbReference>
<evidence type="ECO:0000256" key="7">
    <source>
        <dbReference type="ARBA" id="ARBA00022475"/>
    </source>
</evidence>
<dbReference type="Proteomes" id="UP000192468">
    <property type="component" value="Unassembled WGS sequence"/>
</dbReference>
<keyword evidence="10" id="KW-0406">Ion transport</keyword>
<evidence type="ECO:0000256" key="13">
    <source>
        <dbReference type="SAM" id="Phobius"/>
    </source>
</evidence>
<feature type="transmembrane region" description="Helical" evidence="13">
    <location>
        <begin position="389"/>
        <end position="409"/>
    </location>
</feature>
<dbReference type="InterPro" id="IPR050222">
    <property type="entry name" value="MATE_MdtK"/>
</dbReference>
<dbReference type="InterPro" id="IPR048279">
    <property type="entry name" value="MdtK-like"/>
</dbReference>
<keyword evidence="6" id="KW-0050">Antiport</keyword>
<evidence type="ECO:0000313" key="15">
    <source>
        <dbReference type="Proteomes" id="UP000192468"/>
    </source>
</evidence>
<keyword evidence="5" id="KW-0813">Transport</keyword>
<organism evidence="14 15">
    <name type="scientific">Clostridium acidisoli DSM 12555</name>
    <dbReference type="NCBI Taxonomy" id="1121291"/>
    <lineage>
        <taxon>Bacteria</taxon>
        <taxon>Bacillati</taxon>
        <taxon>Bacillota</taxon>
        <taxon>Clostridia</taxon>
        <taxon>Eubacteriales</taxon>
        <taxon>Clostridiaceae</taxon>
        <taxon>Clostridium</taxon>
    </lineage>
</organism>
<keyword evidence="7" id="KW-1003">Cell membrane</keyword>
<dbReference type="GO" id="GO:0005886">
    <property type="term" value="C:plasma membrane"/>
    <property type="evidence" value="ECO:0007669"/>
    <property type="project" value="UniProtKB-SubCell"/>
</dbReference>
<dbReference type="STRING" id="1121291.SAMN02745134_00500"/>
<dbReference type="CDD" id="cd13137">
    <property type="entry name" value="MATE_NorM_like"/>
    <property type="match status" value="1"/>
</dbReference>
<dbReference type="NCBIfam" id="TIGR00797">
    <property type="entry name" value="matE"/>
    <property type="match status" value="1"/>
</dbReference>
<keyword evidence="11 13" id="KW-0472">Membrane</keyword>
<comment type="function">
    <text evidence="1">Multidrug efflux pump.</text>
</comment>
<feature type="transmembrane region" description="Helical" evidence="13">
    <location>
        <begin position="195"/>
        <end position="217"/>
    </location>
</feature>
<keyword evidence="8 13" id="KW-0812">Transmembrane</keyword>
<keyword evidence="15" id="KW-1185">Reference proteome</keyword>
<accession>A0A1W1X2B8</accession>
<dbReference type="Pfam" id="PF01554">
    <property type="entry name" value="MatE"/>
    <property type="match status" value="2"/>
</dbReference>
<dbReference type="PANTHER" id="PTHR43298">
    <property type="entry name" value="MULTIDRUG RESISTANCE PROTEIN NORM-RELATED"/>
    <property type="match status" value="1"/>
</dbReference>
<evidence type="ECO:0000256" key="3">
    <source>
        <dbReference type="ARBA" id="ARBA00010199"/>
    </source>
</evidence>
<gene>
    <name evidence="14" type="ORF">SAMN02745134_00500</name>
</gene>
<reference evidence="14 15" key="1">
    <citation type="submission" date="2017-04" db="EMBL/GenBank/DDBJ databases">
        <authorList>
            <person name="Afonso C.L."/>
            <person name="Miller P.J."/>
            <person name="Scott M.A."/>
            <person name="Spackman E."/>
            <person name="Goraichik I."/>
            <person name="Dimitrov K.M."/>
            <person name="Suarez D.L."/>
            <person name="Swayne D.E."/>
        </authorList>
    </citation>
    <scope>NUCLEOTIDE SEQUENCE [LARGE SCALE GENOMIC DNA]</scope>
    <source>
        <strain evidence="14 15">DSM 12555</strain>
    </source>
</reference>
<evidence type="ECO:0000256" key="9">
    <source>
        <dbReference type="ARBA" id="ARBA00022989"/>
    </source>
</evidence>
<evidence type="ECO:0000256" key="1">
    <source>
        <dbReference type="ARBA" id="ARBA00003408"/>
    </source>
</evidence>
<evidence type="ECO:0000256" key="5">
    <source>
        <dbReference type="ARBA" id="ARBA00022448"/>
    </source>
</evidence>
<feature type="transmembrane region" description="Helical" evidence="13">
    <location>
        <begin position="359"/>
        <end position="377"/>
    </location>
</feature>
<protein>
    <recommendedName>
        <fullName evidence="4">Probable multidrug resistance protein NorM</fullName>
    </recommendedName>
    <alternativeName>
        <fullName evidence="12">Multidrug-efflux transporter</fullName>
    </alternativeName>
</protein>
<feature type="transmembrane region" description="Helical" evidence="13">
    <location>
        <begin position="237"/>
        <end position="266"/>
    </location>
</feature>
<dbReference type="OrthoDB" id="62420at2"/>
<dbReference type="EMBL" id="FWXH01000002">
    <property type="protein sequence ID" value="SMC18096.1"/>
    <property type="molecule type" value="Genomic_DNA"/>
</dbReference>
<feature type="transmembrane region" description="Helical" evidence="13">
    <location>
        <begin position="93"/>
        <end position="115"/>
    </location>
</feature>
<dbReference type="AlphaFoldDB" id="A0A1W1X2B8"/>
<feature type="transmembrane region" description="Helical" evidence="13">
    <location>
        <begin position="317"/>
        <end position="339"/>
    </location>
</feature>
<feature type="transmembrane region" description="Helical" evidence="13">
    <location>
        <begin position="20"/>
        <end position="37"/>
    </location>
</feature>
<evidence type="ECO:0000256" key="12">
    <source>
        <dbReference type="ARBA" id="ARBA00031636"/>
    </source>
</evidence>
<sequence>MIFYREDVIKLTIPIMMEQLFVALMGMINTMMAGHIGKEAVSAIGMIDSINNIFIAFFSALAVGGTVVVAQYIGQGNIKQANEATKQALYSSIAISFIITIMMAIFRKTLIGFLFGSAENSVIQDGYSYLGITLITYPLITIDLVSNGILRGAGDSKTPMKISIFMNILNVLFSWTFINGITIGGKTYIKSMGVVGAALGIATARVIGAIIIMIVLLRGSRIIQLKKLRTYKINKQLLHSIFGVGIPASIESILFNGGKLIMQVFIVDMGTINMAANTVTNSICNFFNIPGNAFAISATALVGRYMGKKDEKEAGKCLSYVTKMSIVLLSIVGILSLLFSRQLASLYTNNENIINITVNILKVNAVAMLYWPLSFVLPAGLKGAGDAKYTMVTSIIGMWVFRISLGYILGITLGMGLIGIFLGMYTDWLVRGVLYVLRFKSGKWKMHSVIK</sequence>
<evidence type="ECO:0000256" key="11">
    <source>
        <dbReference type="ARBA" id="ARBA00023136"/>
    </source>
</evidence>
<evidence type="ECO:0000256" key="6">
    <source>
        <dbReference type="ARBA" id="ARBA00022449"/>
    </source>
</evidence>
<evidence type="ECO:0000313" key="14">
    <source>
        <dbReference type="EMBL" id="SMC18096.1"/>
    </source>
</evidence>
<feature type="transmembrane region" description="Helical" evidence="13">
    <location>
        <begin position="127"/>
        <end position="150"/>
    </location>
</feature>
<name>A0A1W1X2B8_9CLOT</name>
<proteinExistence type="inferred from homology"/>
<evidence type="ECO:0000256" key="2">
    <source>
        <dbReference type="ARBA" id="ARBA00004651"/>
    </source>
</evidence>
<dbReference type="PANTHER" id="PTHR43298:SF2">
    <property type="entry name" value="FMN_FAD EXPORTER YEEO-RELATED"/>
    <property type="match status" value="1"/>
</dbReference>
<evidence type="ECO:0000256" key="10">
    <source>
        <dbReference type="ARBA" id="ARBA00023065"/>
    </source>
</evidence>
<dbReference type="GO" id="GO:0042910">
    <property type="term" value="F:xenobiotic transmembrane transporter activity"/>
    <property type="evidence" value="ECO:0007669"/>
    <property type="project" value="InterPro"/>
</dbReference>
<evidence type="ECO:0000256" key="8">
    <source>
        <dbReference type="ARBA" id="ARBA00022692"/>
    </source>
</evidence>
<feature type="transmembrane region" description="Helical" evidence="13">
    <location>
        <begin position="415"/>
        <end position="437"/>
    </location>
</feature>
<feature type="transmembrane region" description="Helical" evidence="13">
    <location>
        <begin position="162"/>
        <end position="183"/>
    </location>
</feature>
<dbReference type="RefSeq" id="WP_084113686.1">
    <property type="nucleotide sequence ID" value="NZ_FWXH01000002.1"/>
</dbReference>
<dbReference type="PIRSF" id="PIRSF006603">
    <property type="entry name" value="DinF"/>
    <property type="match status" value="1"/>
</dbReference>
<evidence type="ECO:0000256" key="4">
    <source>
        <dbReference type="ARBA" id="ARBA00020268"/>
    </source>
</evidence>